<feature type="region of interest" description="Disordered" evidence="1">
    <location>
        <begin position="1"/>
        <end position="21"/>
    </location>
</feature>
<keyword evidence="3" id="KW-1185">Reference proteome</keyword>
<dbReference type="Proteomes" id="UP001153069">
    <property type="component" value="Unassembled WGS sequence"/>
</dbReference>
<gene>
    <name evidence="2" type="ORF">SEMRO_503_G155851.1</name>
</gene>
<dbReference type="AlphaFoldDB" id="A0A9N8HF24"/>
<organism evidence="2 3">
    <name type="scientific">Seminavis robusta</name>
    <dbReference type="NCBI Taxonomy" id="568900"/>
    <lineage>
        <taxon>Eukaryota</taxon>
        <taxon>Sar</taxon>
        <taxon>Stramenopiles</taxon>
        <taxon>Ochrophyta</taxon>
        <taxon>Bacillariophyta</taxon>
        <taxon>Bacillariophyceae</taxon>
        <taxon>Bacillariophycidae</taxon>
        <taxon>Naviculales</taxon>
        <taxon>Naviculaceae</taxon>
        <taxon>Seminavis</taxon>
    </lineage>
</organism>
<evidence type="ECO:0000313" key="3">
    <source>
        <dbReference type="Proteomes" id="UP001153069"/>
    </source>
</evidence>
<sequence length="370" mass="42239">MSSKKDIKKRKRERDADYESEAEYIGEQQEECLESVAALPHAEKEFRQAWVGAIQRNGTTKLPKKPWMETHCMKLNSNQKCVSVHRTGYPIKSAMMRGTNIPCKERAHETIDSICRTADCIVPDHHRWLLKSEKCSRECCGDRLMCCTCHIEIPLPCSHKPPCQWRVISNSGCSHCKLDANQDELETSGSNNELSTEDNIKRRGNSKGKEKANDNVSSSNGLSQADKEFYKAWVRVIQDHGTTKLPKKPWMKTCCMKMNSNVKKVVVHRHVHRGHRGGYPLTTVMMRASNMPSKQRTQDTVDSVCRTPDCMIADHHRWISWEEKWSRQSCGASLMCSNCHTEIPLPCPHNPPCDWQVISKGTCSVCRRQS</sequence>
<name>A0A9N8HF24_9STRA</name>
<protein>
    <submittedName>
        <fullName evidence="2">Uncharacterized protein</fullName>
    </submittedName>
</protein>
<evidence type="ECO:0000256" key="1">
    <source>
        <dbReference type="SAM" id="MobiDB-lite"/>
    </source>
</evidence>
<feature type="region of interest" description="Disordered" evidence="1">
    <location>
        <begin position="185"/>
        <end position="222"/>
    </location>
</feature>
<feature type="compositionally biased region" description="Basic residues" evidence="1">
    <location>
        <begin position="1"/>
        <end position="12"/>
    </location>
</feature>
<evidence type="ECO:0000313" key="2">
    <source>
        <dbReference type="EMBL" id="CAB9511796.1"/>
    </source>
</evidence>
<reference evidence="2" key="1">
    <citation type="submission" date="2020-06" db="EMBL/GenBank/DDBJ databases">
        <authorList>
            <consortium name="Plant Systems Biology data submission"/>
        </authorList>
    </citation>
    <scope>NUCLEOTIDE SEQUENCE</scope>
    <source>
        <strain evidence="2">D6</strain>
    </source>
</reference>
<dbReference type="EMBL" id="CAICTM010000502">
    <property type="protein sequence ID" value="CAB9511796.1"/>
    <property type="molecule type" value="Genomic_DNA"/>
</dbReference>
<accession>A0A9N8HF24</accession>
<proteinExistence type="predicted"/>
<comment type="caution">
    <text evidence="2">The sequence shown here is derived from an EMBL/GenBank/DDBJ whole genome shotgun (WGS) entry which is preliminary data.</text>
</comment>